<evidence type="ECO:0000313" key="3">
    <source>
        <dbReference type="Proteomes" id="UP000747542"/>
    </source>
</evidence>
<proteinExistence type="predicted"/>
<evidence type="ECO:0000256" key="1">
    <source>
        <dbReference type="SAM" id="MobiDB-lite"/>
    </source>
</evidence>
<dbReference type="EMBL" id="JAHLQT010025917">
    <property type="protein sequence ID" value="KAG7164052.1"/>
    <property type="molecule type" value="Genomic_DNA"/>
</dbReference>
<feature type="region of interest" description="Disordered" evidence="1">
    <location>
        <begin position="25"/>
        <end position="73"/>
    </location>
</feature>
<protein>
    <submittedName>
        <fullName evidence="2">Putative HID1-like 4</fullName>
    </submittedName>
</protein>
<comment type="caution">
    <text evidence="2">The sequence shown here is derived from an EMBL/GenBank/DDBJ whole genome shotgun (WGS) entry which is preliminary data.</text>
</comment>
<accession>A0A8J5JTU6</accession>
<dbReference type="Proteomes" id="UP000747542">
    <property type="component" value="Unassembled WGS sequence"/>
</dbReference>
<keyword evidence="3" id="KW-1185">Reference proteome</keyword>
<gene>
    <name evidence="2" type="primary">Hid1-L4</name>
    <name evidence="2" type="ORF">Hamer_G025370</name>
</gene>
<name>A0A8J5JTU6_HOMAM</name>
<sequence length="101" mass="10311">MTEKESAHPTTQQLHELTIAATANGDLDLVGPASSPSLVPPRGVGEEDPLAAGGSDVAVPLPQGTGIQPPTENHTLPVVEDLKISDKALSYYGGTQVLACA</sequence>
<organism evidence="2 3">
    <name type="scientific">Homarus americanus</name>
    <name type="common">American lobster</name>
    <dbReference type="NCBI Taxonomy" id="6706"/>
    <lineage>
        <taxon>Eukaryota</taxon>
        <taxon>Metazoa</taxon>
        <taxon>Ecdysozoa</taxon>
        <taxon>Arthropoda</taxon>
        <taxon>Crustacea</taxon>
        <taxon>Multicrustacea</taxon>
        <taxon>Malacostraca</taxon>
        <taxon>Eumalacostraca</taxon>
        <taxon>Eucarida</taxon>
        <taxon>Decapoda</taxon>
        <taxon>Pleocyemata</taxon>
        <taxon>Astacidea</taxon>
        <taxon>Nephropoidea</taxon>
        <taxon>Nephropidae</taxon>
        <taxon>Homarus</taxon>
    </lineage>
</organism>
<evidence type="ECO:0000313" key="2">
    <source>
        <dbReference type="EMBL" id="KAG7164052.1"/>
    </source>
</evidence>
<reference evidence="2" key="1">
    <citation type="journal article" date="2021" name="Sci. Adv.">
        <title>The American lobster genome reveals insights on longevity, neural, and immune adaptations.</title>
        <authorList>
            <person name="Polinski J.M."/>
            <person name="Zimin A.V."/>
            <person name="Clark K.F."/>
            <person name="Kohn A.B."/>
            <person name="Sadowski N."/>
            <person name="Timp W."/>
            <person name="Ptitsyn A."/>
            <person name="Khanna P."/>
            <person name="Romanova D.Y."/>
            <person name="Williams P."/>
            <person name="Greenwood S.J."/>
            <person name="Moroz L.L."/>
            <person name="Walt D.R."/>
            <person name="Bodnar A.G."/>
        </authorList>
    </citation>
    <scope>NUCLEOTIDE SEQUENCE</scope>
    <source>
        <strain evidence="2">GMGI-L3</strain>
    </source>
</reference>
<dbReference type="AlphaFoldDB" id="A0A8J5JTU6"/>